<organism evidence="1 2">
    <name type="scientific">Euzebyella saccharophila</name>
    <dbReference type="NCBI Taxonomy" id="679664"/>
    <lineage>
        <taxon>Bacteria</taxon>
        <taxon>Pseudomonadati</taxon>
        <taxon>Bacteroidota</taxon>
        <taxon>Flavobacteriia</taxon>
        <taxon>Flavobacteriales</taxon>
        <taxon>Flavobacteriaceae</taxon>
        <taxon>Euzebyella</taxon>
    </lineage>
</organism>
<accession>A0ABV8JPG5</accession>
<dbReference type="PROSITE" id="PS51257">
    <property type="entry name" value="PROKAR_LIPOPROTEIN"/>
    <property type="match status" value="1"/>
</dbReference>
<proteinExistence type="predicted"/>
<dbReference type="EMBL" id="JBHSAW010000004">
    <property type="protein sequence ID" value="MFC4095971.1"/>
    <property type="molecule type" value="Genomic_DNA"/>
</dbReference>
<evidence type="ECO:0000313" key="1">
    <source>
        <dbReference type="EMBL" id="MFC4095971.1"/>
    </source>
</evidence>
<dbReference type="Proteomes" id="UP001595814">
    <property type="component" value="Unassembled WGS sequence"/>
</dbReference>
<reference evidence="2" key="1">
    <citation type="journal article" date="2019" name="Int. J. Syst. Evol. Microbiol.">
        <title>The Global Catalogue of Microorganisms (GCM) 10K type strain sequencing project: providing services to taxonomists for standard genome sequencing and annotation.</title>
        <authorList>
            <consortium name="The Broad Institute Genomics Platform"/>
            <consortium name="The Broad Institute Genome Sequencing Center for Infectious Disease"/>
            <person name="Wu L."/>
            <person name="Ma J."/>
        </authorList>
    </citation>
    <scope>NUCLEOTIDE SEQUENCE [LARGE SCALE GENOMIC DNA]</scope>
    <source>
        <strain evidence="2">CECT 7477</strain>
    </source>
</reference>
<sequence length="111" mass="12085">MKSKIVIYVSLLAVSLGSCDKSNPLNPDGACFGGNWSAQYADELEAWSTATQEYSNNPTTANCNKYKAAAKDYLDALNDVYDCVPTANRKEFDDAVKEAKADVDAEECNTQ</sequence>
<comment type="caution">
    <text evidence="1">The sequence shown here is derived from an EMBL/GenBank/DDBJ whole genome shotgun (WGS) entry which is preliminary data.</text>
</comment>
<protein>
    <recommendedName>
        <fullName evidence="3">Lipoprotein</fullName>
    </recommendedName>
</protein>
<gene>
    <name evidence="1" type="ORF">ACFOUT_08795</name>
</gene>
<evidence type="ECO:0008006" key="3">
    <source>
        <dbReference type="Google" id="ProtNLM"/>
    </source>
</evidence>
<dbReference type="RefSeq" id="WP_192460401.1">
    <property type="nucleotide sequence ID" value="NZ_JACYFJ010000001.1"/>
</dbReference>
<name>A0ABV8JPG5_9FLAO</name>
<keyword evidence="2" id="KW-1185">Reference proteome</keyword>
<evidence type="ECO:0000313" key="2">
    <source>
        <dbReference type="Proteomes" id="UP001595814"/>
    </source>
</evidence>